<comment type="caution">
    <text evidence="8">The sequence shown here is derived from an EMBL/GenBank/DDBJ whole genome shotgun (WGS) entry which is preliminary data.</text>
</comment>
<name>A0AAU9LZG9_9ASTR</name>
<dbReference type="CDD" id="cd11393">
    <property type="entry name" value="bHLH_AtbHLH_like"/>
    <property type="match status" value="1"/>
</dbReference>
<dbReference type="InterPro" id="IPR045239">
    <property type="entry name" value="bHLH95_bHLH"/>
</dbReference>
<feature type="region of interest" description="Disordered" evidence="6">
    <location>
        <begin position="275"/>
        <end position="316"/>
    </location>
</feature>
<feature type="compositionally biased region" description="Basic and acidic residues" evidence="6">
    <location>
        <begin position="98"/>
        <end position="107"/>
    </location>
</feature>
<dbReference type="EMBL" id="CAKMRJ010000001">
    <property type="protein sequence ID" value="CAH1414088.1"/>
    <property type="molecule type" value="Genomic_DNA"/>
</dbReference>
<comment type="subcellular location">
    <subcellularLocation>
        <location evidence="1">Nucleus</location>
    </subcellularLocation>
</comment>
<dbReference type="PROSITE" id="PS50888">
    <property type="entry name" value="BHLH"/>
    <property type="match status" value="1"/>
</dbReference>
<evidence type="ECO:0000256" key="1">
    <source>
        <dbReference type="ARBA" id="ARBA00004123"/>
    </source>
</evidence>
<dbReference type="InterPro" id="IPR031066">
    <property type="entry name" value="bHLH_ALC-like_plant"/>
</dbReference>
<dbReference type="InterPro" id="IPR011598">
    <property type="entry name" value="bHLH_dom"/>
</dbReference>
<gene>
    <name evidence="8" type="ORF">LVIROSA_LOCUS2019</name>
</gene>
<proteinExistence type="predicted"/>
<keyword evidence="9" id="KW-1185">Reference proteome</keyword>
<dbReference type="AlphaFoldDB" id="A0AAU9LZG9"/>
<dbReference type="SMART" id="SM00353">
    <property type="entry name" value="HLH"/>
    <property type="match status" value="1"/>
</dbReference>
<dbReference type="Proteomes" id="UP001157418">
    <property type="component" value="Unassembled WGS sequence"/>
</dbReference>
<keyword evidence="4" id="KW-0804">Transcription</keyword>
<evidence type="ECO:0000256" key="2">
    <source>
        <dbReference type="ARBA" id="ARBA00023015"/>
    </source>
</evidence>
<protein>
    <recommendedName>
        <fullName evidence="7">BHLH domain-containing protein</fullName>
    </recommendedName>
</protein>
<evidence type="ECO:0000256" key="3">
    <source>
        <dbReference type="ARBA" id="ARBA00023125"/>
    </source>
</evidence>
<dbReference type="SUPFAM" id="SSF47459">
    <property type="entry name" value="HLH, helix-loop-helix DNA-binding domain"/>
    <property type="match status" value="1"/>
</dbReference>
<feature type="compositionally biased region" description="Low complexity" evidence="6">
    <location>
        <begin position="282"/>
        <end position="304"/>
    </location>
</feature>
<dbReference type="Gene3D" id="4.10.280.10">
    <property type="entry name" value="Helix-loop-helix DNA-binding domain"/>
    <property type="match status" value="1"/>
</dbReference>
<dbReference type="Pfam" id="PF00010">
    <property type="entry name" value="HLH"/>
    <property type="match status" value="1"/>
</dbReference>
<feature type="region of interest" description="Disordered" evidence="6">
    <location>
        <begin position="98"/>
        <end position="121"/>
    </location>
</feature>
<organism evidence="8 9">
    <name type="scientific">Lactuca virosa</name>
    <dbReference type="NCBI Taxonomy" id="75947"/>
    <lineage>
        <taxon>Eukaryota</taxon>
        <taxon>Viridiplantae</taxon>
        <taxon>Streptophyta</taxon>
        <taxon>Embryophyta</taxon>
        <taxon>Tracheophyta</taxon>
        <taxon>Spermatophyta</taxon>
        <taxon>Magnoliopsida</taxon>
        <taxon>eudicotyledons</taxon>
        <taxon>Gunneridae</taxon>
        <taxon>Pentapetalae</taxon>
        <taxon>asterids</taxon>
        <taxon>campanulids</taxon>
        <taxon>Asterales</taxon>
        <taxon>Asteraceae</taxon>
        <taxon>Cichorioideae</taxon>
        <taxon>Cichorieae</taxon>
        <taxon>Lactucinae</taxon>
        <taxon>Lactuca</taxon>
    </lineage>
</organism>
<evidence type="ECO:0000256" key="6">
    <source>
        <dbReference type="SAM" id="MobiDB-lite"/>
    </source>
</evidence>
<sequence>MKTGDNNQQVPPRTSGEISGSLCSEALHNSLESSHEVRSYFDMIKVLSEVELPSPSPVQATSCTLRREDYFDRFHQGQYSSGTKNKSDDIEGNIIEKERELRSKQRDCQQSGSLRETAKSNITEKKRRIKISERIRTLQTLVPNCNKELNLQHLQKHKASILGDAIEYIKFLQMQLQMVQSMGIGHMSQGLAREQSLQVPKFVDPNFTMNQLTGMHHGMPQFGSYFPINYPIFRTSFTGFSPLLSPTEVDTRSFPWGQTRPALYPQQLQFPSQTSHSVYSATPSSDTIIPTTSSQGGSSVPGQPLYHVPVTSQGTK</sequence>
<keyword evidence="3" id="KW-0238">DNA-binding</keyword>
<reference evidence="8 9" key="1">
    <citation type="submission" date="2022-01" db="EMBL/GenBank/DDBJ databases">
        <authorList>
            <person name="Xiong W."/>
            <person name="Schranz E."/>
        </authorList>
    </citation>
    <scope>NUCLEOTIDE SEQUENCE [LARGE SCALE GENOMIC DNA]</scope>
</reference>
<dbReference type="GO" id="GO:0003677">
    <property type="term" value="F:DNA binding"/>
    <property type="evidence" value="ECO:0007669"/>
    <property type="project" value="UniProtKB-KW"/>
</dbReference>
<accession>A0AAU9LZG9</accession>
<dbReference type="PANTHER" id="PTHR45855">
    <property type="entry name" value="TRANSCRIPTION FACTOR PIF1-RELATED"/>
    <property type="match status" value="1"/>
</dbReference>
<dbReference type="InterPro" id="IPR036638">
    <property type="entry name" value="HLH_DNA-bd_sf"/>
</dbReference>
<dbReference type="GO" id="GO:0046983">
    <property type="term" value="F:protein dimerization activity"/>
    <property type="evidence" value="ECO:0007669"/>
    <property type="project" value="InterPro"/>
</dbReference>
<keyword evidence="2" id="KW-0805">Transcription regulation</keyword>
<dbReference type="GO" id="GO:0005634">
    <property type="term" value="C:nucleus"/>
    <property type="evidence" value="ECO:0007669"/>
    <property type="project" value="UniProtKB-SubCell"/>
</dbReference>
<evidence type="ECO:0000256" key="4">
    <source>
        <dbReference type="ARBA" id="ARBA00023163"/>
    </source>
</evidence>
<evidence type="ECO:0000256" key="5">
    <source>
        <dbReference type="ARBA" id="ARBA00023242"/>
    </source>
</evidence>
<feature type="region of interest" description="Disordered" evidence="6">
    <location>
        <begin position="1"/>
        <end position="20"/>
    </location>
</feature>
<evidence type="ECO:0000313" key="8">
    <source>
        <dbReference type="EMBL" id="CAH1414088.1"/>
    </source>
</evidence>
<evidence type="ECO:0000259" key="7">
    <source>
        <dbReference type="PROSITE" id="PS50888"/>
    </source>
</evidence>
<feature type="domain" description="BHLH" evidence="7">
    <location>
        <begin position="115"/>
        <end position="172"/>
    </location>
</feature>
<evidence type="ECO:0000313" key="9">
    <source>
        <dbReference type="Proteomes" id="UP001157418"/>
    </source>
</evidence>
<keyword evidence="5" id="KW-0539">Nucleus</keyword>
<dbReference type="PANTHER" id="PTHR45855:SF23">
    <property type="entry name" value="TRANSCRIPTION FACTOR MEE8-RELATED"/>
    <property type="match status" value="1"/>
</dbReference>